<organism evidence="1 2">
    <name type="scientific">Posidoniimonas corsicana</name>
    <dbReference type="NCBI Taxonomy" id="1938618"/>
    <lineage>
        <taxon>Bacteria</taxon>
        <taxon>Pseudomonadati</taxon>
        <taxon>Planctomycetota</taxon>
        <taxon>Planctomycetia</taxon>
        <taxon>Pirellulales</taxon>
        <taxon>Lacipirellulaceae</taxon>
        <taxon>Posidoniimonas</taxon>
    </lineage>
</organism>
<comment type="caution">
    <text evidence="1">The sequence shown here is derived from an EMBL/GenBank/DDBJ whole genome shotgun (WGS) entry which is preliminary data.</text>
</comment>
<dbReference type="Proteomes" id="UP000316714">
    <property type="component" value="Unassembled WGS sequence"/>
</dbReference>
<evidence type="ECO:0000313" key="2">
    <source>
        <dbReference type="Proteomes" id="UP000316714"/>
    </source>
</evidence>
<gene>
    <name evidence="1" type="ORF">KOR34_00010</name>
</gene>
<evidence type="ECO:0000313" key="1">
    <source>
        <dbReference type="EMBL" id="TWT35114.1"/>
    </source>
</evidence>
<accession>A0A5C5V969</accession>
<reference evidence="1 2" key="1">
    <citation type="submission" date="2019-02" db="EMBL/GenBank/DDBJ databases">
        <title>Deep-cultivation of Planctomycetes and their phenomic and genomic characterization uncovers novel biology.</title>
        <authorList>
            <person name="Wiegand S."/>
            <person name="Jogler M."/>
            <person name="Boedeker C."/>
            <person name="Pinto D."/>
            <person name="Vollmers J."/>
            <person name="Rivas-Marin E."/>
            <person name="Kohn T."/>
            <person name="Peeters S.H."/>
            <person name="Heuer A."/>
            <person name="Rast P."/>
            <person name="Oberbeckmann S."/>
            <person name="Bunk B."/>
            <person name="Jeske O."/>
            <person name="Meyerdierks A."/>
            <person name="Storesund J.E."/>
            <person name="Kallscheuer N."/>
            <person name="Luecker S."/>
            <person name="Lage O.M."/>
            <person name="Pohl T."/>
            <person name="Merkel B.J."/>
            <person name="Hornburger P."/>
            <person name="Mueller R.-W."/>
            <person name="Bruemmer F."/>
            <person name="Labrenz M."/>
            <person name="Spormann A.M."/>
            <person name="Op Den Camp H."/>
            <person name="Overmann J."/>
            <person name="Amann R."/>
            <person name="Jetten M.S.M."/>
            <person name="Mascher T."/>
            <person name="Medema M.H."/>
            <person name="Devos D.P."/>
            <person name="Kaster A.-K."/>
            <person name="Ovreas L."/>
            <person name="Rohde M."/>
            <person name="Galperin M.Y."/>
            <person name="Jogler C."/>
        </authorList>
    </citation>
    <scope>NUCLEOTIDE SEQUENCE [LARGE SCALE GENOMIC DNA]</scope>
    <source>
        <strain evidence="1 2">KOR34</strain>
    </source>
</reference>
<protein>
    <submittedName>
        <fullName evidence="1">Uncharacterized protein</fullName>
    </submittedName>
</protein>
<dbReference type="AlphaFoldDB" id="A0A5C5V969"/>
<dbReference type="EMBL" id="SIHJ01000001">
    <property type="protein sequence ID" value="TWT35114.1"/>
    <property type="molecule type" value="Genomic_DNA"/>
</dbReference>
<name>A0A5C5V969_9BACT</name>
<keyword evidence="2" id="KW-1185">Reference proteome</keyword>
<proteinExistence type="predicted"/>
<sequence>MRVLDVPQQEVQSLIQTLDAERFFVRSKPLTTEAFVGVERNGERFAKDFRSLPQLDALVLKAHRQGIGAGADGTVKLAARGADQCVRLPPVSTELRR</sequence>